<evidence type="ECO:0000256" key="1">
    <source>
        <dbReference type="ARBA" id="ARBA00005417"/>
    </source>
</evidence>
<dbReference type="PANTHER" id="PTHR43335:SF8">
    <property type="entry name" value="ABC TRANSPORTER, ATP-BINDING PROTEIN"/>
    <property type="match status" value="1"/>
</dbReference>
<gene>
    <name evidence="6" type="ORF">H9809_12765</name>
</gene>
<evidence type="ECO:0000256" key="3">
    <source>
        <dbReference type="ARBA" id="ARBA00022741"/>
    </source>
</evidence>
<comment type="caution">
    <text evidence="6">The sequence shown here is derived from an EMBL/GenBank/DDBJ whole genome shotgun (WGS) entry which is preliminary data.</text>
</comment>
<evidence type="ECO:0000256" key="4">
    <source>
        <dbReference type="ARBA" id="ARBA00022840"/>
    </source>
</evidence>
<dbReference type="Gene3D" id="3.40.50.300">
    <property type="entry name" value="P-loop containing nucleotide triphosphate hydrolases"/>
    <property type="match status" value="1"/>
</dbReference>
<dbReference type="InterPro" id="IPR003593">
    <property type="entry name" value="AAA+_ATPase"/>
</dbReference>
<proteinExistence type="inferred from homology"/>
<dbReference type="Pfam" id="PF00005">
    <property type="entry name" value="ABC_tran"/>
    <property type="match status" value="1"/>
</dbReference>
<dbReference type="SUPFAM" id="SSF52540">
    <property type="entry name" value="P-loop containing nucleoside triphosphate hydrolases"/>
    <property type="match status" value="1"/>
</dbReference>
<dbReference type="SMART" id="SM00382">
    <property type="entry name" value="AAA"/>
    <property type="match status" value="1"/>
</dbReference>
<evidence type="ECO:0000313" key="7">
    <source>
        <dbReference type="Proteomes" id="UP000824056"/>
    </source>
</evidence>
<reference evidence="6" key="2">
    <citation type="submission" date="2021-04" db="EMBL/GenBank/DDBJ databases">
        <authorList>
            <person name="Gilroy R."/>
        </authorList>
    </citation>
    <scope>NUCLEOTIDE SEQUENCE</scope>
    <source>
        <strain evidence="6">1068</strain>
    </source>
</reference>
<dbReference type="InterPro" id="IPR003439">
    <property type="entry name" value="ABC_transporter-like_ATP-bd"/>
</dbReference>
<dbReference type="AlphaFoldDB" id="A0A9D2FUN7"/>
<dbReference type="EMBL" id="DXBG01000299">
    <property type="protein sequence ID" value="HIZ66745.1"/>
    <property type="molecule type" value="Genomic_DNA"/>
</dbReference>
<dbReference type="GO" id="GO:0005524">
    <property type="term" value="F:ATP binding"/>
    <property type="evidence" value="ECO:0007669"/>
    <property type="project" value="UniProtKB-KW"/>
</dbReference>
<sequence>MKAIIETENLTKLYGGRAAVSSLNMHVQQGDIYGFIGRNGSGKSTTLKMLCGLASPTQGSIRIFGKPVSDEGTRKRIGALVETPGLEPGRSAYENMYLKALLMGIVEPEKQIQELLALTGLKNSKKAVKHYSMGMKQRLGIAMALLGGPDLLILDEPINGLDPEGMNEIRRLLQDLNQKKGVTILVSSHILGELSKMATRYGIIKDGCLVQEISSRELSALCKDYLYLKVDNSQMAAAVLEEKLHIENYEVRPQGEIRIYGKADTGLLTSTLSGSGIGVQSVYAHQQDLEEYFVRLMGKEYQVQDFEKKHGKGGRRHA</sequence>
<keyword evidence="2" id="KW-0813">Transport</keyword>
<dbReference type="PROSITE" id="PS50893">
    <property type="entry name" value="ABC_TRANSPORTER_2"/>
    <property type="match status" value="1"/>
</dbReference>
<name>A0A9D2FUN7_9FIRM</name>
<dbReference type="GO" id="GO:0016887">
    <property type="term" value="F:ATP hydrolysis activity"/>
    <property type="evidence" value="ECO:0007669"/>
    <property type="project" value="InterPro"/>
</dbReference>
<evidence type="ECO:0000259" key="5">
    <source>
        <dbReference type="PROSITE" id="PS50893"/>
    </source>
</evidence>
<organism evidence="6 7">
    <name type="scientific">Candidatus Blautia pullicola</name>
    <dbReference type="NCBI Taxonomy" id="2838498"/>
    <lineage>
        <taxon>Bacteria</taxon>
        <taxon>Bacillati</taxon>
        <taxon>Bacillota</taxon>
        <taxon>Clostridia</taxon>
        <taxon>Lachnospirales</taxon>
        <taxon>Lachnospiraceae</taxon>
        <taxon>Blautia</taxon>
    </lineage>
</organism>
<evidence type="ECO:0000256" key="2">
    <source>
        <dbReference type="ARBA" id="ARBA00022448"/>
    </source>
</evidence>
<feature type="domain" description="ABC transporter" evidence="5">
    <location>
        <begin position="5"/>
        <end position="231"/>
    </location>
</feature>
<keyword evidence="4 6" id="KW-0067">ATP-binding</keyword>
<dbReference type="Proteomes" id="UP000824056">
    <property type="component" value="Unassembled WGS sequence"/>
</dbReference>
<protein>
    <submittedName>
        <fullName evidence="6">ATP-binding cassette domain-containing protein</fullName>
    </submittedName>
</protein>
<evidence type="ECO:0000313" key="6">
    <source>
        <dbReference type="EMBL" id="HIZ66745.1"/>
    </source>
</evidence>
<reference evidence="6" key="1">
    <citation type="journal article" date="2021" name="PeerJ">
        <title>Extensive microbial diversity within the chicken gut microbiome revealed by metagenomics and culture.</title>
        <authorList>
            <person name="Gilroy R."/>
            <person name="Ravi A."/>
            <person name="Getino M."/>
            <person name="Pursley I."/>
            <person name="Horton D.L."/>
            <person name="Alikhan N.F."/>
            <person name="Baker D."/>
            <person name="Gharbi K."/>
            <person name="Hall N."/>
            <person name="Watson M."/>
            <person name="Adriaenssens E.M."/>
            <person name="Foster-Nyarko E."/>
            <person name="Jarju S."/>
            <person name="Secka A."/>
            <person name="Antonio M."/>
            <person name="Oren A."/>
            <person name="Chaudhuri R.R."/>
            <person name="La Ragione R."/>
            <person name="Hildebrand F."/>
            <person name="Pallen M.J."/>
        </authorList>
    </citation>
    <scope>NUCLEOTIDE SEQUENCE</scope>
    <source>
        <strain evidence="6">1068</strain>
    </source>
</reference>
<dbReference type="PANTHER" id="PTHR43335">
    <property type="entry name" value="ABC TRANSPORTER, ATP-BINDING PROTEIN"/>
    <property type="match status" value="1"/>
</dbReference>
<accession>A0A9D2FUN7</accession>
<keyword evidence="3" id="KW-0547">Nucleotide-binding</keyword>
<dbReference type="InterPro" id="IPR027417">
    <property type="entry name" value="P-loop_NTPase"/>
</dbReference>
<comment type="similarity">
    <text evidence="1">Belongs to the ABC transporter superfamily.</text>
</comment>